<protein>
    <submittedName>
        <fullName evidence="1">Uncharacterized protein</fullName>
    </submittedName>
</protein>
<comment type="caution">
    <text evidence="1">The sequence shown here is derived from an EMBL/GenBank/DDBJ whole genome shotgun (WGS) entry which is preliminary data.</text>
</comment>
<dbReference type="EMBL" id="JBHUOP010000004">
    <property type="protein sequence ID" value="MFD2841029.1"/>
    <property type="molecule type" value="Genomic_DNA"/>
</dbReference>
<gene>
    <name evidence="1" type="ORF">ACFSYH_10660</name>
</gene>
<organism evidence="1 2">
    <name type="scientific">Populibacterium corticicola</name>
    <dbReference type="NCBI Taxonomy" id="1812826"/>
    <lineage>
        <taxon>Bacteria</taxon>
        <taxon>Bacillati</taxon>
        <taxon>Actinomycetota</taxon>
        <taxon>Actinomycetes</taxon>
        <taxon>Micrococcales</taxon>
        <taxon>Jonesiaceae</taxon>
        <taxon>Populibacterium</taxon>
    </lineage>
</organism>
<dbReference type="Proteomes" id="UP001597391">
    <property type="component" value="Unassembled WGS sequence"/>
</dbReference>
<evidence type="ECO:0000313" key="2">
    <source>
        <dbReference type="Proteomes" id="UP001597391"/>
    </source>
</evidence>
<sequence>MAAVQKDDQESARKYLEPGGEIPAEAWSELATRLEGVSLDTLKFTSEQMSIAVALRVILADGSVLGTFEAHFPEDESAPECAAVVWGTYPDDPDAEASQPAST</sequence>
<accession>A0ABW5XJK9</accession>
<evidence type="ECO:0000313" key="1">
    <source>
        <dbReference type="EMBL" id="MFD2841029.1"/>
    </source>
</evidence>
<dbReference type="RefSeq" id="WP_377466953.1">
    <property type="nucleotide sequence ID" value="NZ_JBHUOP010000004.1"/>
</dbReference>
<reference evidence="2" key="1">
    <citation type="journal article" date="2019" name="Int. J. Syst. Evol. Microbiol.">
        <title>The Global Catalogue of Microorganisms (GCM) 10K type strain sequencing project: providing services to taxonomists for standard genome sequencing and annotation.</title>
        <authorList>
            <consortium name="The Broad Institute Genomics Platform"/>
            <consortium name="The Broad Institute Genome Sequencing Center for Infectious Disease"/>
            <person name="Wu L."/>
            <person name="Ma J."/>
        </authorList>
    </citation>
    <scope>NUCLEOTIDE SEQUENCE [LARGE SCALE GENOMIC DNA]</scope>
    <source>
        <strain evidence="2">KCTC 33576</strain>
    </source>
</reference>
<keyword evidence="2" id="KW-1185">Reference proteome</keyword>
<proteinExistence type="predicted"/>
<name>A0ABW5XJK9_9MICO</name>